<dbReference type="GO" id="GO:1902201">
    <property type="term" value="P:negative regulation of bacterial-type flagellum-dependent cell motility"/>
    <property type="evidence" value="ECO:0007669"/>
    <property type="project" value="TreeGrafter"/>
</dbReference>
<name>A0A0H2MU52_9PROT</name>
<dbReference type="CDD" id="cd01949">
    <property type="entry name" value="GGDEF"/>
    <property type="match status" value="1"/>
</dbReference>
<evidence type="ECO:0000313" key="4">
    <source>
        <dbReference type="EMBL" id="KLN60240.1"/>
    </source>
</evidence>
<dbReference type="EC" id="2.7.7.65" evidence="1"/>
<accession>A0A0H2MU52</accession>
<evidence type="ECO:0000259" key="3">
    <source>
        <dbReference type="PROSITE" id="PS50887"/>
    </source>
</evidence>
<sequence length="343" mass="38369">MLIADSFTNAQAYAEQAITIMGQRGIPSTPPNYTIWYDYVSGKNSDLKIAIDKIIQEDEPFTIEICNELYKQFYLTGATHGDHLQEAGAKIQETLQQVILQISEAGSDNANYGEKITSIADDMAGEDNASSLQHFVKEIVRETTAITEKNKVLQSQLQKSSSEIDTLQENLEKVRTESLTDALTQIGNRKLFDTSLIKEAEKSEEDKTDLCLLLMDIDHFKKFNDTYGHRVGDEVLRVVAGQLKRAVKGQDTPARYGGEEFTCILPNTSLHDATSLANQIREKIAKQVLRNKKTGQEFGRITLSIGVSKYVKGESLEGLIQRADEALYRAKDQGRNRVIQEIS</sequence>
<dbReference type="SUPFAM" id="SSF55073">
    <property type="entry name" value="Nucleotide cyclase"/>
    <property type="match status" value="1"/>
</dbReference>
<dbReference type="InterPro" id="IPR029787">
    <property type="entry name" value="Nucleotide_cyclase"/>
</dbReference>
<evidence type="ECO:0000313" key="5">
    <source>
        <dbReference type="Proteomes" id="UP000035444"/>
    </source>
</evidence>
<dbReference type="STRING" id="1489064.WH96_13750"/>
<keyword evidence="5" id="KW-1185">Reference proteome</keyword>
<dbReference type="InterPro" id="IPR050469">
    <property type="entry name" value="Diguanylate_Cyclase"/>
</dbReference>
<feature type="coiled-coil region" evidence="2">
    <location>
        <begin position="150"/>
        <end position="177"/>
    </location>
</feature>
<dbReference type="NCBIfam" id="TIGR00254">
    <property type="entry name" value="GGDEF"/>
    <property type="match status" value="1"/>
</dbReference>
<comment type="caution">
    <text evidence="4">The sequence shown here is derived from an EMBL/GenBank/DDBJ whole genome shotgun (WGS) entry which is preliminary data.</text>
</comment>
<dbReference type="FunFam" id="3.30.70.270:FF:000001">
    <property type="entry name" value="Diguanylate cyclase domain protein"/>
    <property type="match status" value="1"/>
</dbReference>
<reference evidence="4 5" key="1">
    <citation type="submission" date="2015-03" db="EMBL/GenBank/DDBJ databases">
        <title>Genome Sequence of Kiloniella spongiae MEBiC09566, isolated from a marine sponge.</title>
        <authorList>
            <person name="Shao Z."/>
            <person name="Wang L."/>
            <person name="Li X."/>
        </authorList>
    </citation>
    <scope>NUCLEOTIDE SEQUENCE [LARGE SCALE GENOMIC DNA]</scope>
    <source>
        <strain evidence="4 5">MEBiC09566</strain>
    </source>
</reference>
<dbReference type="GO" id="GO:0043709">
    <property type="term" value="P:cell adhesion involved in single-species biofilm formation"/>
    <property type="evidence" value="ECO:0007669"/>
    <property type="project" value="TreeGrafter"/>
</dbReference>
<evidence type="ECO:0000256" key="2">
    <source>
        <dbReference type="SAM" id="Coils"/>
    </source>
</evidence>
<feature type="domain" description="GGDEF" evidence="3">
    <location>
        <begin position="208"/>
        <end position="343"/>
    </location>
</feature>
<dbReference type="InterPro" id="IPR000160">
    <property type="entry name" value="GGDEF_dom"/>
</dbReference>
<dbReference type="Pfam" id="PF00990">
    <property type="entry name" value="GGDEF"/>
    <property type="match status" value="1"/>
</dbReference>
<proteinExistence type="predicted"/>
<dbReference type="EMBL" id="LAQL01000008">
    <property type="protein sequence ID" value="KLN60240.1"/>
    <property type="molecule type" value="Genomic_DNA"/>
</dbReference>
<dbReference type="PROSITE" id="PS50887">
    <property type="entry name" value="GGDEF"/>
    <property type="match status" value="1"/>
</dbReference>
<dbReference type="Proteomes" id="UP000035444">
    <property type="component" value="Unassembled WGS sequence"/>
</dbReference>
<gene>
    <name evidence="4" type="ORF">WH96_13750</name>
</gene>
<dbReference type="PANTHER" id="PTHR45138:SF2">
    <property type="entry name" value="DIGUANYLATE CYCLASE VDCA"/>
    <property type="match status" value="1"/>
</dbReference>
<protein>
    <recommendedName>
        <fullName evidence="1">diguanylate cyclase</fullName>
        <ecNumber evidence="1">2.7.7.65</ecNumber>
    </recommendedName>
</protein>
<dbReference type="InterPro" id="IPR043128">
    <property type="entry name" value="Rev_trsase/Diguanyl_cyclase"/>
</dbReference>
<dbReference type="GO" id="GO:0005886">
    <property type="term" value="C:plasma membrane"/>
    <property type="evidence" value="ECO:0007669"/>
    <property type="project" value="TreeGrafter"/>
</dbReference>
<dbReference type="Gene3D" id="3.30.70.270">
    <property type="match status" value="1"/>
</dbReference>
<dbReference type="SMART" id="SM00267">
    <property type="entry name" value="GGDEF"/>
    <property type="match status" value="1"/>
</dbReference>
<dbReference type="GO" id="GO:0052621">
    <property type="term" value="F:diguanylate cyclase activity"/>
    <property type="evidence" value="ECO:0007669"/>
    <property type="project" value="UniProtKB-EC"/>
</dbReference>
<organism evidence="4 5">
    <name type="scientific">Kiloniella spongiae</name>
    <dbReference type="NCBI Taxonomy" id="1489064"/>
    <lineage>
        <taxon>Bacteria</taxon>
        <taxon>Pseudomonadati</taxon>
        <taxon>Pseudomonadota</taxon>
        <taxon>Alphaproteobacteria</taxon>
        <taxon>Rhodospirillales</taxon>
        <taxon>Kiloniellaceae</taxon>
        <taxon>Kiloniella</taxon>
    </lineage>
</organism>
<dbReference type="PANTHER" id="PTHR45138">
    <property type="entry name" value="REGULATORY COMPONENTS OF SENSORY TRANSDUCTION SYSTEM"/>
    <property type="match status" value="1"/>
</dbReference>
<keyword evidence="2" id="KW-0175">Coiled coil</keyword>
<dbReference type="AlphaFoldDB" id="A0A0H2MU52"/>
<dbReference type="RefSeq" id="WP_047764771.1">
    <property type="nucleotide sequence ID" value="NZ_LAQL01000008.1"/>
</dbReference>
<evidence type="ECO:0000256" key="1">
    <source>
        <dbReference type="ARBA" id="ARBA00012528"/>
    </source>
</evidence>